<dbReference type="OrthoDB" id="1899410at2759"/>
<reference evidence="2" key="1">
    <citation type="submission" date="2020-07" db="EMBL/GenBank/DDBJ databases">
        <title>Ethylene signaling mediates host invasion by parasitic plants.</title>
        <authorList>
            <person name="Yoshida S."/>
        </authorList>
    </citation>
    <scope>NUCLEOTIDE SEQUENCE</scope>
    <source>
        <strain evidence="2">Okayama</strain>
    </source>
</reference>
<protein>
    <submittedName>
        <fullName evidence="2">Uncharacterized protein</fullName>
    </submittedName>
</protein>
<dbReference type="PANTHER" id="PTHR35986">
    <property type="entry name" value="EXPRESSED PROTEIN"/>
    <property type="match status" value="1"/>
</dbReference>
<keyword evidence="3" id="KW-1185">Reference proteome</keyword>
<gene>
    <name evidence="2" type="ORF">PHJA_000796600</name>
</gene>
<evidence type="ECO:0000256" key="1">
    <source>
        <dbReference type="SAM" id="Phobius"/>
    </source>
</evidence>
<sequence>MGDALLELEQVLRSRKVPLTLQESNVMKAWPAQSVRDFTVGFGGGSVVTWLATQRLRSLFRINLALGAGVACGLWRFRRSVQSSVEHILSLEGSRIQRELGNIMLKRHHHNPWAMQHLSKHFYSEEVYDDSSVDRPTFRWRYRNFSGEPVNHYQSTYYGEETDLKENDTKNTTSEPKQVHVNTAGDVPGDPFDLIFGLSESAQNVAKPVELGPLLRKQRRKEKRSRPACLNMMFAVSMCSISSFMFSLYYMKIMTCFGIESHLYD</sequence>
<dbReference type="PANTHER" id="PTHR35986:SF1">
    <property type="entry name" value="OS10G0430800 PROTEIN"/>
    <property type="match status" value="1"/>
</dbReference>
<keyword evidence="1" id="KW-1133">Transmembrane helix</keyword>
<dbReference type="EMBL" id="BMAC01000127">
    <property type="protein sequence ID" value="GFP86528.1"/>
    <property type="molecule type" value="Genomic_DNA"/>
</dbReference>
<keyword evidence="1" id="KW-0472">Membrane</keyword>
<keyword evidence="1" id="KW-0812">Transmembrane</keyword>
<organism evidence="2 3">
    <name type="scientific">Phtheirospermum japonicum</name>
    <dbReference type="NCBI Taxonomy" id="374723"/>
    <lineage>
        <taxon>Eukaryota</taxon>
        <taxon>Viridiplantae</taxon>
        <taxon>Streptophyta</taxon>
        <taxon>Embryophyta</taxon>
        <taxon>Tracheophyta</taxon>
        <taxon>Spermatophyta</taxon>
        <taxon>Magnoliopsida</taxon>
        <taxon>eudicotyledons</taxon>
        <taxon>Gunneridae</taxon>
        <taxon>Pentapetalae</taxon>
        <taxon>asterids</taxon>
        <taxon>lamiids</taxon>
        <taxon>Lamiales</taxon>
        <taxon>Orobanchaceae</taxon>
        <taxon>Orobanchaceae incertae sedis</taxon>
        <taxon>Phtheirospermum</taxon>
    </lineage>
</organism>
<proteinExistence type="predicted"/>
<feature type="transmembrane region" description="Helical" evidence="1">
    <location>
        <begin position="228"/>
        <end position="251"/>
    </location>
</feature>
<evidence type="ECO:0000313" key="2">
    <source>
        <dbReference type="EMBL" id="GFP86528.1"/>
    </source>
</evidence>
<evidence type="ECO:0000313" key="3">
    <source>
        <dbReference type="Proteomes" id="UP000653305"/>
    </source>
</evidence>
<dbReference type="Proteomes" id="UP000653305">
    <property type="component" value="Unassembled WGS sequence"/>
</dbReference>
<dbReference type="AlphaFoldDB" id="A0A830BNI3"/>
<accession>A0A830BNI3</accession>
<name>A0A830BNI3_9LAMI</name>
<comment type="caution">
    <text evidence="2">The sequence shown here is derived from an EMBL/GenBank/DDBJ whole genome shotgun (WGS) entry which is preliminary data.</text>
</comment>